<accession>A0A0D0BEA4</accession>
<dbReference type="OrthoDB" id="6109at2759"/>
<keyword evidence="2" id="KW-0732">Signal</keyword>
<organism evidence="3 4">
    <name type="scientific">Collybiopsis luxurians FD-317 M1</name>
    <dbReference type="NCBI Taxonomy" id="944289"/>
    <lineage>
        <taxon>Eukaryota</taxon>
        <taxon>Fungi</taxon>
        <taxon>Dikarya</taxon>
        <taxon>Basidiomycota</taxon>
        <taxon>Agaricomycotina</taxon>
        <taxon>Agaricomycetes</taxon>
        <taxon>Agaricomycetidae</taxon>
        <taxon>Agaricales</taxon>
        <taxon>Marasmiineae</taxon>
        <taxon>Omphalotaceae</taxon>
        <taxon>Collybiopsis</taxon>
        <taxon>Collybiopsis luxurians</taxon>
    </lineage>
</organism>
<reference evidence="3 4" key="1">
    <citation type="submission" date="2014-04" db="EMBL/GenBank/DDBJ databases">
        <title>Evolutionary Origins and Diversification of the Mycorrhizal Mutualists.</title>
        <authorList>
            <consortium name="DOE Joint Genome Institute"/>
            <consortium name="Mycorrhizal Genomics Consortium"/>
            <person name="Kohler A."/>
            <person name="Kuo A."/>
            <person name="Nagy L.G."/>
            <person name="Floudas D."/>
            <person name="Copeland A."/>
            <person name="Barry K.W."/>
            <person name="Cichocki N."/>
            <person name="Veneault-Fourrey C."/>
            <person name="LaButti K."/>
            <person name="Lindquist E.A."/>
            <person name="Lipzen A."/>
            <person name="Lundell T."/>
            <person name="Morin E."/>
            <person name="Murat C."/>
            <person name="Riley R."/>
            <person name="Ohm R."/>
            <person name="Sun H."/>
            <person name="Tunlid A."/>
            <person name="Henrissat B."/>
            <person name="Grigoriev I.V."/>
            <person name="Hibbett D.S."/>
            <person name="Martin F."/>
        </authorList>
    </citation>
    <scope>NUCLEOTIDE SEQUENCE [LARGE SCALE GENOMIC DNA]</scope>
    <source>
        <strain evidence="3 4">FD-317 M1</strain>
    </source>
</reference>
<feature type="chain" id="PRO_5002224599" evidence="2">
    <location>
        <begin position="21"/>
        <end position="184"/>
    </location>
</feature>
<evidence type="ECO:0000256" key="1">
    <source>
        <dbReference type="SAM" id="MobiDB-lite"/>
    </source>
</evidence>
<name>A0A0D0BEA4_9AGAR</name>
<evidence type="ECO:0000313" key="3">
    <source>
        <dbReference type="EMBL" id="KIK52931.1"/>
    </source>
</evidence>
<protein>
    <submittedName>
        <fullName evidence="3">Uncharacterized protein</fullName>
    </submittedName>
</protein>
<feature type="signal peptide" evidence="2">
    <location>
        <begin position="1"/>
        <end position="20"/>
    </location>
</feature>
<feature type="region of interest" description="Disordered" evidence="1">
    <location>
        <begin position="49"/>
        <end position="87"/>
    </location>
</feature>
<dbReference type="EMBL" id="KN834835">
    <property type="protein sequence ID" value="KIK52931.1"/>
    <property type="molecule type" value="Genomic_DNA"/>
</dbReference>
<gene>
    <name evidence="3" type="ORF">GYMLUDRAFT_250762</name>
</gene>
<sequence>MRVHLTLSLSLMDHFWGVFSVAEGPADEDAEADGVSGGSRGGVLSLLAGVGPGSSGGSDPSPPAGLTSHPSFSSSRTRPTQRHSKNGHLHPLHLLHIHVRHVQRLRYLVSAYGMSSSVWSMSSATTFSVITSIKNLPYDAQVLISCDEEVYPSYEWVGGESFEGTQVASISDTTLLLVLVHGEV</sequence>
<feature type="compositionally biased region" description="Polar residues" evidence="1">
    <location>
        <begin position="68"/>
        <end position="78"/>
    </location>
</feature>
<proteinExistence type="predicted"/>
<evidence type="ECO:0000313" key="4">
    <source>
        <dbReference type="Proteomes" id="UP000053593"/>
    </source>
</evidence>
<dbReference type="Proteomes" id="UP000053593">
    <property type="component" value="Unassembled WGS sequence"/>
</dbReference>
<evidence type="ECO:0000256" key="2">
    <source>
        <dbReference type="SAM" id="SignalP"/>
    </source>
</evidence>
<dbReference type="HOGENOM" id="CLU_1468322_0_0_1"/>
<keyword evidence="4" id="KW-1185">Reference proteome</keyword>
<dbReference type="AlphaFoldDB" id="A0A0D0BEA4"/>